<protein>
    <submittedName>
        <fullName evidence="1">Uncharacterized protein</fullName>
    </submittedName>
</protein>
<organism evidence="1 2">
    <name type="scientific">Qipengyuania flava</name>
    <dbReference type="NCBI Taxonomy" id="192812"/>
    <lineage>
        <taxon>Bacteria</taxon>
        <taxon>Pseudomonadati</taxon>
        <taxon>Pseudomonadota</taxon>
        <taxon>Alphaproteobacteria</taxon>
        <taxon>Sphingomonadales</taxon>
        <taxon>Erythrobacteraceae</taxon>
        <taxon>Qipengyuania</taxon>
    </lineage>
</organism>
<dbReference type="EMBL" id="CP032228">
    <property type="protein sequence ID" value="QFI63138.1"/>
    <property type="molecule type" value="Genomic_DNA"/>
</dbReference>
<evidence type="ECO:0000313" key="1">
    <source>
        <dbReference type="EMBL" id="QFI63138.1"/>
    </source>
</evidence>
<reference evidence="2" key="1">
    <citation type="submission" date="2018-09" db="EMBL/GenBank/DDBJ databases">
        <title>Nocardia yunnanensis sp. nov., an actinomycete isolated from a soil sample.</title>
        <authorList>
            <person name="Zhang J."/>
        </authorList>
    </citation>
    <scope>NUCLEOTIDE SEQUENCE [LARGE SCALE GENOMIC DNA]</scope>
    <source>
        <strain evidence="2">21-3</strain>
    </source>
</reference>
<gene>
    <name evidence="1" type="ORF">D0Y83_07545</name>
</gene>
<sequence length="71" mass="7807">MTPMICFPVLSYPQGESKRSRGQAGKSGWPLPAAQMLERTEGVRHKILSPLQIRGLKMVRCGAQDSIAARI</sequence>
<name>A0A5P6NB17_9SPHN</name>
<accession>A0A5P6NB17</accession>
<proteinExistence type="predicted"/>
<dbReference type="Proteomes" id="UP000325385">
    <property type="component" value="Chromosome"/>
</dbReference>
<evidence type="ECO:0000313" key="2">
    <source>
        <dbReference type="Proteomes" id="UP000325385"/>
    </source>
</evidence>
<dbReference type="AlphaFoldDB" id="A0A5P6NB17"/>